<sequence>MMKMGIEVLKAKLSKGNFSNFKVLSFQFLCSIYLPICLYRGCNNNN</sequence>
<reference evidence="1" key="1">
    <citation type="submission" date="2005-03" db="EMBL/GenBank/DDBJ databases">
        <title>Large-scale analysis of RIKEN Arabidopsis full-length (RAFL) cDNAs.</title>
        <authorList>
            <person name="Totoki Y."/>
            <person name="Seki M."/>
            <person name="Ishida J."/>
            <person name="Nakajima M."/>
            <person name="Enju A."/>
            <person name="Kamiya A."/>
            <person name="Narusaka M."/>
            <person name="Shin-i T."/>
            <person name="Nakagawa M."/>
            <person name="Sakamoto N."/>
            <person name="Oishi K."/>
            <person name="Kohara Y."/>
            <person name="Kobayashi M."/>
            <person name="Toyoda A."/>
            <person name="Sakaki Y."/>
            <person name="Sakurai T."/>
            <person name="Iida K."/>
            <person name="Akiyama K."/>
            <person name="Satou M."/>
            <person name="Toyoda T."/>
            <person name="Konagaya A."/>
            <person name="Carninci P."/>
            <person name="Kawai J."/>
            <person name="Hayashizaki Y."/>
            <person name="Shinozaki K."/>
        </authorList>
    </citation>
    <scope>NUCLEOTIDE SEQUENCE</scope>
</reference>
<dbReference type="EMBL" id="AK221102">
    <property type="protein sequence ID" value="BAD94994.1"/>
    <property type="molecule type" value="mRNA"/>
</dbReference>
<evidence type="ECO:0000313" key="1">
    <source>
        <dbReference type="EMBL" id="BAD94994.1"/>
    </source>
</evidence>
<proteinExistence type="evidence at transcript level"/>
<name>Q56Z67_ARATH</name>
<dbReference type="AlphaFoldDB" id="Q56Z67"/>
<protein>
    <submittedName>
        <fullName evidence="1">Uncharacterized protein</fullName>
    </submittedName>
</protein>
<organism evidence="1">
    <name type="scientific">Arabidopsis thaliana</name>
    <name type="common">Mouse-ear cress</name>
    <dbReference type="NCBI Taxonomy" id="3702"/>
    <lineage>
        <taxon>Eukaryota</taxon>
        <taxon>Viridiplantae</taxon>
        <taxon>Streptophyta</taxon>
        <taxon>Embryophyta</taxon>
        <taxon>Tracheophyta</taxon>
        <taxon>Spermatophyta</taxon>
        <taxon>Magnoliopsida</taxon>
        <taxon>eudicotyledons</taxon>
        <taxon>Gunneridae</taxon>
        <taxon>Pentapetalae</taxon>
        <taxon>rosids</taxon>
        <taxon>malvids</taxon>
        <taxon>Brassicales</taxon>
        <taxon>Brassicaceae</taxon>
        <taxon>Camelineae</taxon>
        <taxon>Arabidopsis</taxon>
    </lineage>
</organism>
<accession>Q56Z67</accession>